<accession>A0A8X7XAE2</accession>
<evidence type="ECO:0000256" key="10">
    <source>
        <dbReference type="SAM" id="Coils"/>
    </source>
</evidence>
<dbReference type="GO" id="GO:0043066">
    <property type="term" value="P:negative regulation of apoptotic process"/>
    <property type="evidence" value="ECO:0007669"/>
    <property type="project" value="TreeGrafter"/>
</dbReference>
<keyword evidence="10" id="KW-0175">Coiled coil</keyword>
<keyword evidence="5" id="KW-0547">Nucleotide-binding</keyword>
<keyword evidence="4" id="KW-0808">Transferase</keyword>
<dbReference type="PROSITE" id="PS50011">
    <property type="entry name" value="PROTEIN_KINASE_DOM"/>
    <property type="match status" value="1"/>
</dbReference>
<dbReference type="Pfam" id="PF00069">
    <property type="entry name" value="Pkinase"/>
    <property type="match status" value="1"/>
</dbReference>
<evidence type="ECO:0000256" key="6">
    <source>
        <dbReference type="ARBA" id="ARBA00022777"/>
    </source>
</evidence>
<dbReference type="EC" id="2.7.11.1" evidence="2"/>
<evidence type="ECO:0000256" key="8">
    <source>
        <dbReference type="ARBA" id="ARBA00047899"/>
    </source>
</evidence>
<evidence type="ECO:0000256" key="7">
    <source>
        <dbReference type="ARBA" id="ARBA00022840"/>
    </source>
</evidence>
<sequence length="440" mass="50559">MDPSPHSSLTALRGSTALKVLLLAGGAFVASRQWKLNKSYRELTERVSTDSSKMRRILCLLREKEDEVDSLKMLLRESEVALRERPRQELLIEELRKRGNLCEKWGAGCELRGEIGALREQLRDYARDKEAFSSRMNHLENEKQKVQTEVCEMREKLRTQDEVFEERAAEITQIKRRARRRDEHIAKFMEAMRNMERQIRSIQQQMWECLREKEALRAELENFKRQKLAEEQVRQKVLLEVVQEVLKGRGMGIIKGNPGEPNNYPLEVGLMKMTTASPPYPHVIQLLDWFIGPNYIAIVMELPKCPMNLAEFMMSQGGFLNEEHAKRIFSQVVDAICFCHACWVFHRDMKPDNILIEMTTGNVKLIDFGCGAILEPDEDYDNFAGEFEDNLISSSCVTLDKKPIHFYVSRHPVLCPAGVVGSEEVQSSPCNGMVTGGHDV</sequence>
<dbReference type="Gene3D" id="3.30.200.20">
    <property type="entry name" value="Phosphorylase Kinase, domain 1"/>
    <property type="match status" value="1"/>
</dbReference>
<dbReference type="Proteomes" id="UP000886611">
    <property type="component" value="Unassembled WGS sequence"/>
</dbReference>
<dbReference type="SMART" id="SM00220">
    <property type="entry name" value="S_TKc"/>
    <property type="match status" value="1"/>
</dbReference>
<evidence type="ECO:0000256" key="1">
    <source>
        <dbReference type="ARBA" id="ARBA00005505"/>
    </source>
</evidence>
<dbReference type="InterPro" id="IPR051138">
    <property type="entry name" value="PIM_Ser/Thr_kinase"/>
</dbReference>
<keyword evidence="7" id="KW-0067">ATP-binding</keyword>
<dbReference type="EMBL" id="JAATIS010003638">
    <property type="protein sequence ID" value="KAG2464258.1"/>
    <property type="molecule type" value="Genomic_DNA"/>
</dbReference>
<name>A0A8X7XAE2_POLSE</name>
<reference evidence="12 13" key="1">
    <citation type="journal article" date="2021" name="Cell">
        <title>Tracing the genetic footprints of vertebrate landing in non-teleost ray-finned fishes.</title>
        <authorList>
            <person name="Bi X."/>
            <person name="Wang K."/>
            <person name="Yang L."/>
            <person name="Pan H."/>
            <person name="Jiang H."/>
            <person name="Wei Q."/>
            <person name="Fang M."/>
            <person name="Yu H."/>
            <person name="Zhu C."/>
            <person name="Cai Y."/>
            <person name="He Y."/>
            <person name="Gan X."/>
            <person name="Zeng H."/>
            <person name="Yu D."/>
            <person name="Zhu Y."/>
            <person name="Jiang H."/>
            <person name="Qiu Q."/>
            <person name="Yang H."/>
            <person name="Zhang Y.E."/>
            <person name="Wang W."/>
            <person name="Zhu M."/>
            <person name="He S."/>
            <person name="Zhang G."/>
        </authorList>
    </citation>
    <scope>NUCLEOTIDE SEQUENCE [LARGE SCALE GENOMIC DNA]</scope>
    <source>
        <strain evidence="12">Bchr_013</strain>
    </source>
</reference>
<evidence type="ECO:0000256" key="4">
    <source>
        <dbReference type="ARBA" id="ARBA00022679"/>
    </source>
</evidence>
<feature type="coiled-coil region" evidence="10">
    <location>
        <begin position="122"/>
        <end position="149"/>
    </location>
</feature>
<feature type="non-terminal residue" evidence="12">
    <location>
        <position position="440"/>
    </location>
</feature>
<comment type="catalytic activity">
    <reaction evidence="8">
        <text>L-threonyl-[protein] + ATP = O-phospho-L-threonyl-[protein] + ADP + H(+)</text>
        <dbReference type="Rhea" id="RHEA:46608"/>
        <dbReference type="Rhea" id="RHEA-COMP:11060"/>
        <dbReference type="Rhea" id="RHEA-COMP:11605"/>
        <dbReference type="ChEBI" id="CHEBI:15378"/>
        <dbReference type="ChEBI" id="CHEBI:30013"/>
        <dbReference type="ChEBI" id="CHEBI:30616"/>
        <dbReference type="ChEBI" id="CHEBI:61977"/>
        <dbReference type="ChEBI" id="CHEBI:456216"/>
        <dbReference type="EC" id="2.7.11.1"/>
    </reaction>
</comment>
<dbReference type="InterPro" id="IPR011009">
    <property type="entry name" value="Kinase-like_dom_sf"/>
</dbReference>
<comment type="similarity">
    <text evidence="1">Belongs to the protein kinase superfamily. CAMK Ser/Thr protein kinase family. PIM subfamily.</text>
</comment>
<dbReference type="GO" id="GO:0007346">
    <property type="term" value="P:regulation of mitotic cell cycle"/>
    <property type="evidence" value="ECO:0007669"/>
    <property type="project" value="TreeGrafter"/>
</dbReference>
<evidence type="ECO:0000256" key="3">
    <source>
        <dbReference type="ARBA" id="ARBA00022527"/>
    </source>
</evidence>
<protein>
    <recommendedName>
        <fullName evidence="2">non-specific serine/threonine protein kinase</fullName>
        <ecNumber evidence="2">2.7.11.1</ecNumber>
    </recommendedName>
</protein>
<keyword evidence="3" id="KW-0723">Serine/threonine-protein kinase</keyword>
<evidence type="ECO:0000256" key="9">
    <source>
        <dbReference type="ARBA" id="ARBA00048679"/>
    </source>
</evidence>
<evidence type="ECO:0000256" key="5">
    <source>
        <dbReference type="ARBA" id="ARBA00022741"/>
    </source>
</evidence>
<evidence type="ECO:0000313" key="13">
    <source>
        <dbReference type="Proteomes" id="UP000886611"/>
    </source>
</evidence>
<dbReference type="PROSITE" id="PS00108">
    <property type="entry name" value="PROTEIN_KINASE_ST"/>
    <property type="match status" value="1"/>
</dbReference>
<dbReference type="InterPro" id="IPR008271">
    <property type="entry name" value="Ser/Thr_kinase_AS"/>
</dbReference>
<comment type="caution">
    <text evidence="12">The sequence shown here is derived from an EMBL/GenBank/DDBJ whole genome shotgun (WGS) entry which is preliminary data.</text>
</comment>
<feature type="domain" description="Protein kinase" evidence="11">
    <location>
        <begin position="157"/>
        <end position="440"/>
    </location>
</feature>
<evidence type="ECO:0000313" key="12">
    <source>
        <dbReference type="EMBL" id="KAG2464258.1"/>
    </source>
</evidence>
<dbReference type="PANTHER" id="PTHR22984">
    <property type="entry name" value="SERINE/THREONINE-PROTEIN KINASE PIM"/>
    <property type="match status" value="1"/>
</dbReference>
<feature type="coiled-coil region" evidence="10">
    <location>
        <begin position="185"/>
        <end position="233"/>
    </location>
</feature>
<dbReference type="SUPFAM" id="SSF56112">
    <property type="entry name" value="Protein kinase-like (PK-like)"/>
    <property type="match status" value="1"/>
</dbReference>
<comment type="catalytic activity">
    <reaction evidence="9">
        <text>L-seryl-[protein] + ATP = O-phospho-L-seryl-[protein] + ADP + H(+)</text>
        <dbReference type="Rhea" id="RHEA:17989"/>
        <dbReference type="Rhea" id="RHEA-COMP:9863"/>
        <dbReference type="Rhea" id="RHEA-COMP:11604"/>
        <dbReference type="ChEBI" id="CHEBI:15378"/>
        <dbReference type="ChEBI" id="CHEBI:29999"/>
        <dbReference type="ChEBI" id="CHEBI:30616"/>
        <dbReference type="ChEBI" id="CHEBI:83421"/>
        <dbReference type="ChEBI" id="CHEBI:456216"/>
        <dbReference type="EC" id="2.7.11.1"/>
    </reaction>
</comment>
<dbReference type="PANTHER" id="PTHR22984:SF11">
    <property type="entry name" value="AURORA KINASE-RELATED"/>
    <property type="match status" value="1"/>
</dbReference>
<dbReference type="AlphaFoldDB" id="A0A8X7XAE2"/>
<evidence type="ECO:0000256" key="2">
    <source>
        <dbReference type="ARBA" id="ARBA00012513"/>
    </source>
</evidence>
<dbReference type="GO" id="GO:0005737">
    <property type="term" value="C:cytoplasm"/>
    <property type="evidence" value="ECO:0007669"/>
    <property type="project" value="TreeGrafter"/>
</dbReference>
<evidence type="ECO:0000259" key="11">
    <source>
        <dbReference type="PROSITE" id="PS50011"/>
    </source>
</evidence>
<dbReference type="GO" id="GO:0004674">
    <property type="term" value="F:protein serine/threonine kinase activity"/>
    <property type="evidence" value="ECO:0007669"/>
    <property type="project" value="UniProtKB-KW"/>
</dbReference>
<keyword evidence="13" id="KW-1185">Reference proteome</keyword>
<proteinExistence type="inferred from homology"/>
<gene>
    <name evidence="12" type="primary">Pim3_4</name>
    <name evidence="12" type="ORF">GTO96_0003133</name>
</gene>
<keyword evidence="6 12" id="KW-0418">Kinase</keyword>
<feature type="non-terminal residue" evidence="12">
    <location>
        <position position="1"/>
    </location>
</feature>
<dbReference type="GO" id="GO:0005524">
    <property type="term" value="F:ATP binding"/>
    <property type="evidence" value="ECO:0007669"/>
    <property type="project" value="UniProtKB-KW"/>
</dbReference>
<organism evidence="12 13">
    <name type="scientific">Polypterus senegalus</name>
    <name type="common">Senegal bichir</name>
    <dbReference type="NCBI Taxonomy" id="55291"/>
    <lineage>
        <taxon>Eukaryota</taxon>
        <taxon>Metazoa</taxon>
        <taxon>Chordata</taxon>
        <taxon>Craniata</taxon>
        <taxon>Vertebrata</taxon>
        <taxon>Euteleostomi</taxon>
        <taxon>Actinopterygii</taxon>
        <taxon>Polypteriformes</taxon>
        <taxon>Polypteridae</taxon>
        <taxon>Polypterus</taxon>
    </lineage>
</organism>
<dbReference type="Gene3D" id="1.10.510.10">
    <property type="entry name" value="Transferase(Phosphotransferase) domain 1"/>
    <property type="match status" value="1"/>
</dbReference>
<dbReference type="InterPro" id="IPR000719">
    <property type="entry name" value="Prot_kinase_dom"/>
</dbReference>